<sequence>MTDGNRTDGGPADGNHTGGPVETVGRPTTREAMAALLAAGLCAGAVAGTPTDRLAVVVSLVGWAVVLLADRVGGRGWPRLGRLTTGVAVVVLLGAFGTLTPEGRTLELLPDVVVLVGVALVALGGLPLRRGWGRPLVAWGGVALVAAVFAETVVLPVRPLAFFVGLAAALVAWDLGEQAVSLGEQVGRRGATTAVYRSHAVGSVAAAGVGVVVALGATTLGSVPVPAGVLAACVCACVVLLVALYS</sequence>
<protein>
    <submittedName>
        <fullName evidence="3">Uncharacterized protein</fullName>
    </submittedName>
</protein>
<evidence type="ECO:0000313" key="3">
    <source>
        <dbReference type="EMBL" id="MWG36075.1"/>
    </source>
</evidence>
<evidence type="ECO:0000256" key="2">
    <source>
        <dbReference type="SAM" id="Phobius"/>
    </source>
</evidence>
<keyword evidence="2" id="KW-0472">Membrane</keyword>
<dbReference type="EMBL" id="WSZK01000030">
    <property type="protein sequence ID" value="MWG36075.1"/>
    <property type="molecule type" value="Genomic_DNA"/>
</dbReference>
<accession>A0A6B0GVB2</accession>
<keyword evidence="2" id="KW-0812">Transmembrane</keyword>
<name>A0A6B0GVB2_9EURY</name>
<dbReference type="Proteomes" id="UP000451471">
    <property type="component" value="Unassembled WGS sequence"/>
</dbReference>
<feature type="transmembrane region" description="Helical" evidence="2">
    <location>
        <begin position="160"/>
        <end position="176"/>
    </location>
</feature>
<dbReference type="Pfam" id="PF24363">
    <property type="entry name" value="DUF7519"/>
    <property type="match status" value="1"/>
</dbReference>
<proteinExistence type="predicted"/>
<feature type="transmembrane region" description="Helical" evidence="2">
    <location>
        <begin position="196"/>
        <end position="217"/>
    </location>
</feature>
<comment type="caution">
    <text evidence="3">The sequence shown here is derived from an EMBL/GenBank/DDBJ whole genome shotgun (WGS) entry which is preliminary data.</text>
</comment>
<dbReference type="RefSeq" id="WP_158205735.1">
    <property type="nucleotide sequence ID" value="NZ_WSZK01000030.1"/>
</dbReference>
<evidence type="ECO:0000313" key="4">
    <source>
        <dbReference type="Proteomes" id="UP000451471"/>
    </source>
</evidence>
<feature type="region of interest" description="Disordered" evidence="1">
    <location>
        <begin position="1"/>
        <end position="25"/>
    </location>
</feature>
<feature type="transmembrane region" description="Helical" evidence="2">
    <location>
        <begin position="32"/>
        <end position="48"/>
    </location>
</feature>
<feature type="transmembrane region" description="Helical" evidence="2">
    <location>
        <begin position="112"/>
        <end position="129"/>
    </location>
</feature>
<dbReference type="AlphaFoldDB" id="A0A6B0GVB2"/>
<organism evidence="3 4">
    <name type="scientific">Halomarina oriensis</name>
    <dbReference type="NCBI Taxonomy" id="671145"/>
    <lineage>
        <taxon>Archaea</taxon>
        <taxon>Methanobacteriati</taxon>
        <taxon>Methanobacteriota</taxon>
        <taxon>Stenosarchaea group</taxon>
        <taxon>Halobacteria</taxon>
        <taxon>Halobacteriales</taxon>
        <taxon>Natronomonadaceae</taxon>
        <taxon>Halomarina</taxon>
    </lineage>
</organism>
<feature type="transmembrane region" description="Helical" evidence="2">
    <location>
        <begin position="136"/>
        <end position="154"/>
    </location>
</feature>
<keyword evidence="4" id="KW-1185">Reference proteome</keyword>
<gene>
    <name evidence="3" type="ORF">GQS65_16530</name>
</gene>
<feature type="transmembrane region" description="Helical" evidence="2">
    <location>
        <begin position="80"/>
        <end position="100"/>
    </location>
</feature>
<reference evidence="3 4" key="1">
    <citation type="submission" date="2019-12" db="EMBL/GenBank/DDBJ databases">
        <title>Halocatena pleomorpha gen. nov. sp. nov., an extremely halophilic archaeon of family Halobacteriaceae isolated from saltpan soil.</title>
        <authorList>
            <person name="Pal Y."/>
            <person name="Verma A."/>
            <person name="Krishnamurthi S."/>
            <person name="Kumar P."/>
        </authorList>
    </citation>
    <scope>NUCLEOTIDE SEQUENCE [LARGE SCALE GENOMIC DNA]</scope>
    <source>
        <strain evidence="3 4">JCM 16495</strain>
    </source>
</reference>
<feature type="transmembrane region" description="Helical" evidence="2">
    <location>
        <begin position="54"/>
        <end position="73"/>
    </location>
</feature>
<keyword evidence="2" id="KW-1133">Transmembrane helix</keyword>
<evidence type="ECO:0000256" key="1">
    <source>
        <dbReference type="SAM" id="MobiDB-lite"/>
    </source>
</evidence>
<feature type="transmembrane region" description="Helical" evidence="2">
    <location>
        <begin position="223"/>
        <end position="245"/>
    </location>
</feature>
<dbReference type="InterPro" id="IPR055941">
    <property type="entry name" value="DUF7519"/>
</dbReference>